<name>A0A238JIU0_9RHOB</name>
<evidence type="ECO:0000259" key="4">
    <source>
        <dbReference type="PROSITE" id="PS51077"/>
    </source>
</evidence>
<dbReference type="Proteomes" id="UP000225972">
    <property type="component" value="Unassembled WGS sequence"/>
</dbReference>
<keyword evidence="2" id="KW-0238">DNA-binding</keyword>
<dbReference type="Gene3D" id="1.10.10.10">
    <property type="entry name" value="Winged helix-like DNA-binding domain superfamily/Winged helix DNA-binding domain"/>
    <property type="match status" value="1"/>
</dbReference>
<dbReference type="AlphaFoldDB" id="A0A238JIU0"/>
<proteinExistence type="predicted"/>
<keyword evidence="1" id="KW-0805">Transcription regulation</keyword>
<reference evidence="7" key="1">
    <citation type="submission" date="2017-05" db="EMBL/GenBank/DDBJ databases">
        <authorList>
            <person name="Rodrigo-Torres L."/>
            <person name="Arahal R. D."/>
            <person name="Lucena T."/>
        </authorList>
    </citation>
    <scope>NUCLEOTIDE SEQUENCE [LARGE SCALE GENOMIC DNA]</scope>
    <source>
        <strain evidence="7">CECT 8649</strain>
    </source>
</reference>
<dbReference type="Gene3D" id="3.30.450.40">
    <property type="match status" value="1"/>
</dbReference>
<evidence type="ECO:0000313" key="7">
    <source>
        <dbReference type="Proteomes" id="UP000225972"/>
    </source>
</evidence>
<dbReference type="GO" id="GO:0003700">
    <property type="term" value="F:DNA-binding transcription factor activity"/>
    <property type="evidence" value="ECO:0007669"/>
    <property type="project" value="TreeGrafter"/>
</dbReference>
<dbReference type="PANTHER" id="PTHR30136:SF23">
    <property type="entry name" value="DNA-BINDING TRANSCRIPTIONAL ACTIVATOR MHPR"/>
    <property type="match status" value="1"/>
</dbReference>
<dbReference type="InterPro" id="IPR036388">
    <property type="entry name" value="WH-like_DNA-bd_sf"/>
</dbReference>
<sequence length="265" mass="28989">MTSYKPVTASLRVLDVLNATNQLGEKASVSNIVEETGLDKATTIRMLQTLIHAGYVLQDHDRIYRPTGKTLGLSSGFVKHKVISGHLSLPLKSLCETIDWPSDLAVRDGDEMMIISSSRFGGALSFNRQPNHRAPILPTSLGLAYLAYCPEEEREELIDRIGNGFDSGTVLPGEPVALNTVLNTVREQGFATTDKAYREREFQNRIEGMGVPILVNGAAVAAINVIYLRSAITFEQAQKLLLPKLQMAAREMGQVLQESGSFSSL</sequence>
<evidence type="ECO:0000313" key="6">
    <source>
        <dbReference type="EMBL" id="SMX30385.1"/>
    </source>
</evidence>
<evidence type="ECO:0000256" key="3">
    <source>
        <dbReference type="ARBA" id="ARBA00023163"/>
    </source>
</evidence>
<dbReference type="InterPro" id="IPR014757">
    <property type="entry name" value="Tscrpt_reg_IclR_C"/>
</dbReference>
<dbReference type="InterPro" id="IPR036390">
    <property type="entry name" value="WH_DNA-bd_sf"/>
</dbReference>
<keyword evidence="7" id="KW-1185">Reference proteome</keyword>
<keyword evidence="3" id="KW-0804">Transcription</keyword>
<dbReference type="SMART" id="SM00346">
    <property type="entry name" value="HTH_ICLR"/>
    <property type="match status" value="1"/>
</dbReference>
<dbReference type="SUPFAM" id="SSF55781">
    <property type="entry name" value="GAF domain-like"/>
    <property type="match status" value="1"/>
</dbReference>
<feature type="domain" description="IclR-ED" evidence="5">
    <location>
        <begin position="69"/>
        <end position="258"/>
    </location>
</feature>
<feature type="domain" description="HTH iclR-type" evidence="4">
    <location>
        <begin position="7"/>
        <end position="73"/>
    </location>
</feature>
<dbReference type="PROSITE" id="PS51077">
    <property type="entry name" value="HTH_ICLR"/>
    <property type="match status" value="1"/>
</dbReference>
<dbReference type="InterPro" id="IPR029016">
    <property type="entry name" value="GAF-like_dom_sf"/>
</dbReference>
<dbReference type="OrthoDB" id="9807558at2"/>
<dbReference type="GO" id="GO:0045892">
    <property type="term" value="P:negative regulation of DNA-templated transcription"/>
    <property type="evidence" value="ECO:0007669"/>
    <property type="project" value="TreeGrafter"/>
</dbReference>
<evidence type="ECO:0000259" key="5">
    <source>
        <dbReference type="PROSITE" id="PS51078"/>
    </source>
</evidence>
<dbReference type="PANTHER" id="PTHR30136">
    <property type="entry name" value="HELIX-TURN-HELIX TRANSCRIPTIONAL REGULATOR, ICLR FAMILY"/>
    <property type="match status" value="1"/>
</dbReference>
<dbReference type="EMBL" id="FXXP01000004">
    <property type="protein sequence ID" value="SMX30385.1"/>
    <property type="molecule type" value="Genomic_DNA"/>
</dbReference>
<dbReference type="InterPro" id="IPR050707">
    <property type="entry name" value="HTH_MetabolicPath_Reg"/>
</dbReference>
<organism evidence="6 7">
    <name type="scientific">Pelagimonas phthalicica</name>
    <dbReference type="NCBI Taxonomy" id="1037362"/>
    <lineage>
        <taxon>Bacteria</taxon>
        <taxon>Pseudomonadati</taxon>
        <taxon>Pseudomonadota</taxon>
        <taxon>Alphaproteobacteria</taxon>
        <taxon>Rhodobacterales</taxon>
        <taxon>Roseobacteraceae</taxon>
        <taxon>Pelagimonas</taxon>
    </lineage>
</organism>
<dbReference type="RefSeq" id="WP_099249491.1">
    <property type="nucleotide sequence ID" value="NZ_FXXP01000004.1"/>
</dbReference>
<dbReference type="SUPFAM" id="SSF46785">
    <property type="entry name" value="Winged helix' DNA-binding domain"/>
    <property type="match status" value="1"/>
</dbReference>
<gene>
    <name evidence="6" type="primary">pcaR_2</name>
    <name evidence="6" type="ORF">TRP8649_04528</name>
</gene>
<dbReference type="InterPro" id="IPR005471">
    <property type="entry name" value="Tscrpt_reg_IclR_N"/>
</dbReference>
<dbReference type="Pfam" id="PF01614">
    <property type="entry name" value="IclR_C"/>
    <property type="match status" value="1"/>
</dbReference>
<accession>A0A238JIU0</accession>
<evidence type="ECO:0000256" key="1">
    <source>
        <dbReference type="ARBA" id="ARBA00023015"/>
    </source>
</evidence>
<protein>
    <submittedName>
        <fullName evidence="6">Pca regulon regulatory protein</fullName>
    </submittedName>
</protein>
<evidence type="ECO:0000256" key="2">
    <source>
        <dbReference type="ARBA" id="ARBA00023125"/>
    </source>
</evidence>
<dbReference type="PROSITE" id="PS51078">
    <property type="entry name" value="ICLR_ED"/>
    <property type="match status" value="1"/>
</dbReference>
<dbReference type="Pfam" id="PF09339">
    <property type="entry name" value="HTH_IclR"/>
    <property type="match status" value="1"/>
</dbReference>
<dbReference type="GO" id="GO:0003677">
    <property type="term" value="F:DNA binding"/>
    <property type="evidence" value="ECO:0007669"/>
    <property type="project" value="UniProtKB-KW"/>
</dbReference>